<gene>
    <name evidence="3" type="ORF">GCM10010529_10930</name>
</gene>
<proteinExistence type="predicted"/>
<feature type="region of interest" description="Disordered" evidence="1">
    <location>
        <begin position="586"/>
        <end position="615"/>
    </location>
</feature>
<evidence type="ECO:0000259" key="2">
    <source>
        <dbReference type="Pfam" id="PF13625"/>
    </source>
</evidence>
<dbReference type="InterPro" id="IPR032830">
    <property type="entry name" value="XPB/Ssl2_N"/>
</dbReference>
<evidence type="ECO:0000313" key="3">
    <source>
        <dbReference type="EMBL" id="GAA3059034.1"/>
    </source>
</evidence>
<name>A0ABP6LTX4_9MICC</name>
<organism evidence="3 4">
    <name type="scientific">Nesterenkonia aethiopica</name>
    <dbReference type="NCBI Taxonomy" id="269144"/>
    <lineage>
        <taxon>Bacteria</taxon>
        <taxon>Bacillati</taxon>
        <taxon>Actinomycetota</taxon>
        <taxon>Actinomycetes</taxon>
        <taxon>Micrococcales</taxon>
        <taxon>Micrococcaceae</taxon>
        <taxon>Nesterenkonia</taxon>
    </lineage>
</organism>
<evidence type="ECO:0000313" key="4">
    <source>
        <dbReference type="Proteomes" id="UP001500236"/>
    </source>
</evidence>
<comment type="caution">
    <text evidence="3">The sequence shown here is derived from an EMBL/GenBank/DDBJ whole genome shotgun (WGS) entry which is preliminary data.</text>
</comment>
<dbReference type="EMBL" id="BAAAVT010000006">
    <property type="protein sequence ID" value="GAA3059034.1"/>
    <property type="molecule type" value="Genomic_DNA"/>
</dbReference>
<reference evidence="4" key="1">
    <citation type="journal article" date="2019" name="Int. J. Syst. Evol. Microbiol.">
        <title>The Global Catalogue of Microorganisms (GCM) 10K type strain sequencing project: providing services to taxonomists for standard genome sequencing and annotation.</title>
        <authorList>
            <consortium name="The Broad Institute Genomics Platform"/>
            <consortium name="The Broad Institute Genome Sequencing Center for Infectious Disease"/>
            <person name="Wu L."/>
            <person name="Ma J."/>
        </authorList>
    </citation>
    <scope>NUCLEOTIDE SEQUENCE [LARGE SCALE GENOMIC DNA]</scope>
    <source>
        <strain evidence="4">JCM 14309</strain>
    </source>
</reference>
<protein>
    <recommendedName>
        <fullName evidence="2">Helicase XPB/Ssl2 N-terminal domain-containing protein</fullName>
    </recommendedName>
</protein>
<dbReference type="Pfam" id="PF13625">
    <property type="entry name" value="Helicase_C_3"/>
    <property type="match status" value="1"/>
</dbReference>
<dbReference type="Proteomes" id="UP001500236">
    <property type="component" value="Unassembled WGS sequence"/>
</dbReference>
<evidence type="ECO:0000256" key="1">
    <source>
        <dbReference type="SAM" id="MobiDB-lite"/>
    </source>
</evidence>
<feature type="domain" description="Helicase XPB/Ssl2 N-terminal" evidence="2">
    <location>
        <begin position="446"/>
        <end position="565"/>
    </location>
</feature>
<sequence>MQPTLLGLAALARRLSSRDDDAVAALLRSRPDLVHPSPGDFTGLAVRAQSDMSLRHCLQRLDAGAFAVLAAATAGRPLTGLTEDALDPVLSRLARLGLIFAPDDRPAASSAPTAADAAAGRLAVPGSLPAVLAGLNLELTSADTDAALTPPGASPARGPAALVRNAALAAVAELLADVGDLLTVLEETPAAVLRTGGVGMRELRRLTGERSGASRPSDADVGETGWLLELAAAAGLVALDVDSDRWRTTPAARRWRRAPRHRQHQLLVSGWLLAPRSPLLLRSPHPTARLAPALTPDRQRGDAPALRARLLGTAAALGAELAEHLGRSAAPALYHLQLPDDQEPGPEALTGTLPDRMTWDRPVLLARVGQVLPPMVREAERLGLLAMGTLTEVGRLLAPETPAVPGRGEDHRPDAGSASAGLAERLARTADHLAEALPPQVDQIHVQSDLTAVAVGALAPEVSAGLEAIAQKETRGGVPTFRFTAASLRRGISAGWTAERIREFLAAHSLAEIPSSLATLIDDAARTWQGVTIGAASSWLIERDPARRATLLQHPILRSLGLRELTTEVLVCDVDAERLARALAEAGVESRRAEEPGRDAAHATTPTGSRREAELAETAEAWTLPQSPWQQSPVRTLSAQQADPQLVSRTLAGLRAGAGARAGASIAGDADPDQDAVAAEATSPVGGTDVMGLLRTAVRSRQPVWLRRVDAEGREHTLSGLPTALNAGRVRIRQLAGEDESVLLVHRITAVRLLDETGDETPEKPGEGAAP</sequence>
<keyword evidence="4" id="KW-1185">Reference proteome</keyword>
<accession>A0ABP6LTX4</accession>
<dbReference type="RefSeq" id="WP_344744047.1">
    <property type="nucleotide sequence ID" value="NZ_BAAAVT010000006.1"/>
</dbReference>
<feature type="compositionally biased region" description="Basic and acidic residues" evidence="1">
    <location>
        <begin position="588"/>
        <end position="601"/>
    </location>
</feature>